<accession>A0A8S0V8X6</accession>
<dbReference type="InterPro" id="IPR050058">
    <property type="entry name" value="Ala-tRNA_ligase"/>
</dbReference>
<comment type="caution">
    <text evidence="3">The sequence shown here is derived from an EMBL/GenBank/DDBJ whole genome shotgun (WGS) entry which is preliminary data.</text>
</comment>
<evidence type="ECO:0000313" key="3">
    <source>
        <dbReference type="EMBL" id="CAA3026626.1"/>
    </source>
</evidence>
<feature type="transmembrane region" description="Helical" evidence="1">
    <location>
        <begin position="37"/>
        <end position="54"/>
    </location>
</feature>
<dbReference type="InterPro" id="IPR018164">
    <property type="entry name" value="Ala-tRNA-synth_IIc_N"/>
</dbReference>
<proteinExistence type="predicted"/>
<dbReference type="PANTHER" id="PTHR11777">
    <property type="entry name" value="ALANYL-TRNA SYNTHETASE"/>
    <property type="match status" value="1"/>
</dbReference>
<dbReference type="PANTHER" id="PTHR11777:SF9">
    <property type="entry name" value="ALANINE--TRNA LIGASE, CYTOPLASMIC"/>
    <property type="match status" value="1"/>
</dbReference>
<evidence type="ECO:0000313" key="4">
    <source>
        <dbReference type="Proteomes" id="UP000594638"/>
    </source>
</evidence>
<dbReference type="Gramene" id="OE9A001926T1">
    <property type="protein sequence ID" value="OE9A001926C1"/>
    <property type="gene ID" value="OE9A001926"/>
</dbReference>
<dbReference type="Gene3D" id="3.30.930.10">
    <property type="entry name" value="Bira Bifunctional Protein, Domain 2"/>
    <property type="match status" value="1"/>
</dbReference>
<keyword evidence="3" id="KW-0436">Ligase</keyword>
<dbReference type="GO" id="GO:0004813">
    <property type="term" value="F:alanine-tRNA ligase activity"/>
    <property type="evidence" value="ECO:0007669"/>
    <property type="project" value="InterPro"/>
</dbReference>
<dbReference type="Pfam" id="PF01411">
    <property type="entry name" value="tRNA-synt_2c"/>
    <property type="match status" value="1"/>
</dbReference>
<dbReference type="GO" id="GO:0009507">
    <property type="term" value="C:chloroplast"/>
    <property type="evidence" value="ECO:0007669"/>
    <property type="project" value="TreeGrafter"/>
</dbReference>
<sequence>MGNTGPCGPYTEIHFDRIGNREAALLVNNDDPTCIEIWNPVFILVVSCLLLSGGSQKVWYLRRFDDDCPCTTALTKAMKTMKGQKALLTVKPQSAKSAEKLTPEMV</sequence>
<evidence type="ECO:0000256" key="1">
    <source>
        <dbReference type="SAM" id="Phobius"/>
    </source>
</evidence>
<dbReference type="GO" id="GO:0005524">
    <property type="term" value="F:ATP binding"/>
    <property type="evidence" value="ECO:0007669"/>
    <property type="project" value="InterPro"/>
</dbReference>
<keyword evidence="1" id="KW-1133">Transmembrane helix</keyword>
<gene>
    <name evidence="3" type="ORF">OLEA9_A001926</name>
</gene>
<keyword evidence="4" id="KW-1185">Reference proteome</keyword>
<feature type="domain" description="Alanyl-tRNA synthetase class IIc N-terminal" evidence="2">
    <location>
        <begin position="1"/>
        <end position="43"/>
    </location>
</feature>
<dbReference type="SUPFAM" id="SSF55681">
    <property type="entry name" value="Class II aaRS and biotin synthetases"/>
    <property type="match status" value="1"/>
</dbReference>
<dbReference type="GO" id="GO:0006419">
    <property type="term" value="P:alanyl-tRNA aminoacylation"/>
    <property type="evidence" value="ECO:0007669"/>
    <property type="project" value="InterPro"/>
</dbReference>
<keyword evidence="1" id="KW-0472">Membrane</keyword>
<dbReference type="GO" id="GO:0005739">
    <property type="term" value="C:mitochondrion"/>
    <property type="evidence" value="ECO:0007669"/>
    <property type="project" value="TreeGrafter"/>
</dbReference>
<name>A0A8S0V8X6_OLEEU</name>
<keyword evidence="1" id="KW-0812">Transmembrane</keyword>
<dbReference type="Proteomes" id="UP000594638">
    <property type="component" value="Unassembled WGS sequence"/>
</dbReference>
<organism evidence="3 4">
    <name type="scientific">Olea europaea subsp. europaea</name>
    <dbReference type="NCBI Taxonomy" id="158383"/>
    <lineage>
        <taxon>Eukaryota</taxon>
        <taxon>Viridiplantae</taxon>
        <taxon>Streptophyta</taxon>
        <taxon>Embryophyta</taxon>
        <taxon>Tracheophyta</taxon>
        <taxon>Spermatophyta</taxon>
        <taxon>Magnoliopsida</taxon>
        <taxon>eudicotyledons</taxon>
        <taxon>Gunneridae</taxon>
        <taxon>Pentapetalae</taxon>
        <taxon>asterids</taxon>
        <taxon>lamiids</taxon>
        <taxon>Lamiales</taxon>
        <taxon>Oleaceae</taxon>
        <taxon>Oleeae</taxon>
        <taxon>Olea</taxon>
    </lineage>
</organism>
<dbReference type="InterPro" id="IPR045864">
    <property type="entry name" value="aa-tRNA-synth_II/BPL/LPL"/>
</dbReference>
<dbReference type="EMBL" id="CACTIH010009167">
    <property type="protein sequence ID" value="CAA3026626.1"/>
    <property type="molecule type" value="Genomic_DNA"/>
</dbReference>
<dbReference type="GO" id="GO:0002161">
    <property type="term" value="F:aminoacyl-tRNA deacylase activity"/>
    <property type="evidence" value="ECO:0007669"/>
    <property type="project" value="TreeGrafter"/>
</dbReference>
<evidence type="ECO:0000259" key="2">
    <source>
        <dbReference type="Pfam" id="PF01411"/>
    </source>
</evidence>
<dbReference type="AlphaFoldDB" id="A0A8S0V8X6"/>
<reference evidence="3 4" key="1">
    <citation type="submission" date="2019-12" db="EMBL/GenBank/DDBJ databases">
        <authorList>
            <person name="Alioto T."/>
            <person name="Alioto T."/>
            <person name="Gomez Garrido J."/>
        </authorList>
    </citation>
    <scope>NUCLEOTIDE SEQUENCE [LARGE SCALE GENOMIC DNA]</scope>
</reference>
<dbReference type="OrthoDB" id="2423964at2759"/>
<protein>
    <submittedName>
        <fullName evidence="3">Alanine--tRNA ligase-like</fullName>
    </submittedName>
</protein>